<dbReference type="EMBL" id="CP070608">
    <property type="protein sequence ID" value="QSE98305.1"/>
    <property type="molecule type" value="Genomic_DNA"/>
</dbReference>
<name>A0A975A1J2_9BACT</name>
<protein>
    <recommendedName>
        <fullName evidence="4">Metalloprotease</fullName>
    </recommendedName>
</protein>
<proteinExistence type="predicted"/>
<gene>
    <name evidence="2" type="ORF">JR347_04285</name>
</gene>
<dbReference type="RefSeq" id="WP_205722820.1">
    <property type="nucleotide sequence ID" value="NZ_CP070608.1"/>
</dbReference>
<dbReference type="KEGG" id="fuv:JR347_04285"/>
<evidence type="ECO:0000313" key="3">
    <source>
        <dbReference type="Proteomes" id="UP000662783"/>
    </source>
</evidence>
<dbReference type="AlphaFoldDB" id="A0A975A1J2"/>
<evidence type="ECO:0000313" key="2">
    <source>
        <dbReference type="EMBL" id="QSE98305.1"/>
    </source>
</evidence>
<feature type="signal peptide" evidence="1">
    <location>
        <begin position="1"/>
        <end position="20"/>
    </location>
</feature>
<sequence length="200" mass="23175">MAKSVLTFLLLFAGYFSVQSQNLSNKTIPLEVKDAVTEALSFFPELDEYAIEFKYRNKLKNRVMQAQPKIKTFFKGREKRHYKISMSKNLVMNDTTMTIDQLPHSILVGWFAHELGHVMDYKDRSAGNLIKFAFKYLTSKPFLKRSELRADALATDKGCGNHLIKTKKFILFRSKFPKEYKAKIKELYPSPEDITAMAEE</sequence>
<accession>A0A975A1J2</accession>
<organism evidence="2 3">
    <name type="scientific">Fulvivirga lutea</name>
    <dbReference type="NCBI Taxonomy" id="2810512"/>
    <lineage>
        <taxon>Bacteria</taxon>
        <taxon>Pseudomonadati</taxon>
        <taxon>Bacteroidota</taxon>
        <taxon>Cytophagia</taxon>
        <taxon>Cytophagales</taxon>
        <taxon>Fulvivirgaceae</taxon>
        <taxon>Fulvivirga</taxon>
    </lineage>
</organism>
<feature type="chain" id="PRO_5036985177" description="Metalloprotease" evidence="1">
    <location>
        <begin position="21"/>
        <end position="200"/>
    </location>
</feature>
<keyword evidence="3" id="KW-1185">Reference proteome</keyword>
<reference evidence="2" key="1">
    <citation type="submission" date="2021-02" db="EMBL/GenBank/DDBJ databases">
        <title>Fulvivirga sp. S481 isolated from sea water.</title>
        <authorList>
            <person name="Bae S.S."/>
            <person name="Baek K."/>
        </authorList>
    </citation>
    <scope>NUCLEOTIDE SEQUENCE</scope>
    <source>
        <strain evidence="2">S481</strain>
    </source>
</reference>
<evidence type="ECO:0000256" key="1">
    <source>
        <dbReference type="SAM" id="SignalP"/>
    </source>
</evidence>
<dbReference type="Proteomes" id="UP000662783">
    <property type="component" value="Chromosome"/>
</dbReference>
<keyword evidence="1" id="KW-0732">Signal</keyword>
<evidence type="ECO:0008006" key="4">
    <source>
        <dbReference type="Google" id="ProtNLM"/>
    </source>
</evidence>